<comment type="caution">
    <text evidence="7">The sequence shown here is derived from an EMBL/GenBank/DDBJ whole genome shotgun (WGS) entry which is preliminary data.</text>
</comment>
<evidence type="ECO:0000256" key="6">
    <source>
        <dbReference type="RuleBase" id="RU004466"/>
    </source>
</evidence>
<keyword evidence="3 6" id="KW-0808">Transferase</keyword>
<accession>A0A5D8QCG7</accession>
<dbReference type="GO" id="GO:0046872">
    <property type="term" value="F:metal ion binding"/>
    <property type="evidence" value="ECO:0007669"/>
    <property type="project" value="UniProtKB-KW"/>
</dbReference>
<dbReference type="GO" id="GO:0004659">
    <property type="term" value="F:prenyltransferase activity"/>
    <property type="evidence" value="ECO:0007669"/>
    <property type="project" value="InterPro"/>
</dbReference>
<keyword evidence="5" id="KW-0460">Magnesium</keyword>
<evidence type="ECO:0000256" key="5">
    <source>
        <dbReference type="ARBA" id="ARBA00022842"/>
    </source>
</evidence>
<dbReference type="Proteomes" id="UP000322976">
    <property type="component" value="Unassembled WGS sequence"/>
</dbReference>
<dbReference type="CDD" id="cd00685">
    <property type="entry name" value="Trans_IPPS_HT"/>
    <property type="match status" value="1"/>
</dbReference>
<dbReference type="EMBL" id="VTPS01000016">
    <property type="protein sequence ID" value="TZE81223.1"/>
    <property type="molecule type" value="Genomic_DNA"/>
</dbReference>
<evidence type="ECO:0000313" key="7">
    <source>
        <dbReference type="EMBL" id="TZE81223.1"/>
    </source>
</evidence>
<sequence length="333" mass="38020">MVISDNKSDRKNIELYDIPQVHYGMQLVENELLKVISKSDTMICEIIKGLLNTGKKIRPKLVIISGMCFDELNEKMVYTAVASELIHTASLIHDDIIDGSDYRRNKPTINYTYGNYVAVLAGDFLFAKAFEILSNHYLTKCTLYFVKAIHEMCSGEILQSNRRFDISITEHEYILNISKKTASLISACCMAGAENAGEDDYVITLMGLFGYYMGCAFQIIDDILDITGNQEELGKPAAHDLTEGNISLPFIYLFEETRYKDRYKDVLNKKQIDREAKEDMIHDVLNSDSLLRAKNKAREYVDKAIESLCKVPQQNVYKELLIKMSLDSLERCY</sequence>
<evidence type="ECO:0000256" key="4">
    <source>
        <dbReference type="ARBA" id="ARBA00022723"/>
    </source>
</evidence>
<dbReference type="SFLD" id="SFLDS00005">
    <property type="entry name" value="Isoprenoid_Synthase_Type_I"/>
    <property type="match status" value="1"/>
</dbReference>
<dbReference type="AlphaFoldDB" id="A0A5D8QCG7"/>
<organism evidence="7 8">
    <name type="scientific">Calorimonas adulescens</name>
    <dbReference type="NCBI Taxonomy" id="2606906"/>
    <lineage>
        <taxon>Bacteria</taxon>
        <taxon>Bacillati</taxon>
        <taxon>Bacillota</taxon>
        <taxon>Clostridia</taxon>
        <taxon>Thermoanaerobacterales</taxon>
        <taxon>Thermoanaerobacteraceae</taxon>
        <taxon>Calorimonas</taxon>
    </lineage>
</organism>
<dbReference type="InterPro" id="IPR033749">
    <property type="entry name" value="Polyprenyl_synt_CS"/>
</dbReference>
<gene>
    <name evidence="7" type="ORF">FWJ32_10135</name>
</gene>
<dbReference type="InterPro" id="IPR008949">
    <property type="entry name" value="Isoprenoid_synthase_dom_sf"/>
</dbReference>
<dbReference type="Gene3D" id="1.10.600.10">
    <property type="entry name" value="Farnesyl Diphosphate Synthase"/>
    <property type="match status" value="1"/>
</dbReference>
<protein>
    <submittedName>
        <fullName evidence="7">Polyprenyl synthetase family protein</fullName>
    </submittedName>
</protein>
<name>A0A5D8QCG7_9THEO</name>
<dbReference type="RefSeq" id="WP_149545839.1">
    <property type="nucleotide sequence ID" value="NZ_VTPS01000016.1"/>
</dbReference>
<dbReference type="PROSITE" id="PS00444">
    <property type="entry name" value="POLYPRENYL_SYNTHASE_2"/>
    <property type="match status" value="1"/>
</dbReference>
<proteinExistence type="inferred from homology"/>
<dbReference type="PANTHER" id="PTHR12001">
    <property type="entry name" value="GERANYLGERANYL PYROPHOSPHATE SYNTHASE"/>
    <property type="match status" value="1"/>
</dbReference>
<evidence type="ECO:0000256" key="2">
    <source>
        <dbReference type="ARBA" id="ARBA00006706"/>
    </source>
</evidence>
<reference evidence="7 8" key="1">
    <citation type="submission" date="2019-08" db="EMBL/GenBank/DDBJ databases">
        <title>Calorimonas adulescens gen. nov., sp. nov., an anaerobic thermophilic bacterium from Sakhalin hot spring.</title>
        <authorList>
            <person name="Khomyakova M.A."/>
            <person name="Merkel A.Y."/>
            <person name="Novikov A."/>
            <person name="Bonch-Osmolovskaya E.A."/>
            <person name="Slobodkin A.I."/>
        </authorList>
    </citation>
    <scope>NUCLEOTIDE SEQUENCE [LARGE SCALE GENOMIC DNA]</scope>
    <source>
        <strain evidence="7 8">A05MB</strain>
    </source>
</reference>
<dbReference type="InterPro" id="IPR000092">
    <property type="entry name" value="Polyprenyl_synt"/>
</dbReference>
<evidence type="ECO:0000256" key="3">
    <source>
        <dbReference type="ARBA" id="ARBA00022679"/>
    </source>
</evidence>
<keyword evidence="4" id="KW-0479">Metal-binding</keyword>
<comment type="similarity">
    <text evidence="2 6">Belongs to the FPP/GGPP synthase family.</text>
</comment>
<dbReference type="GO" id="GO:0008299">
    <property type="term" value="P:isoprenoid biosynthetic process"/>
    <property type="evidence" value="ECO:0007669"/>
    <property type="project" value="InterPro"/>
</dbReference>
<keyword evidence="8" id="KW-1185">Reference proteome</keyword>
<evidence type="ECO:0000256" key="1">
    <source>
        <dbReference type="ARBA" id="ARBA00001946"/>
    </source>
</evidence>
<evidence type="ECO:0000313" key="8">
    <source>
        <dbReference type="Proteomes" id="UP000322976"/>
    </source>
</evidence>
<dbReference type="SUPFAM" id="SSF48576">
    <property type="entry name" value="Terpenoid synthases"/>
    <property type="match status" value="1"/>
</dbReference>
<comment type="cofactor">
    <cofactor evidence="1">
        <name>Mg(2+)</name>
        <dbReference type="ChEBI" id="CHEBI:18420"/>
    </cofactor>
</comment>
<dbReference type="PANTHER" id="PTHR12001:SF69">
    <property type="entry name" value="ALL TRANS-POLYPRENYL-DIPHOSPHATE SYNTHASE PDSS1"/>
    <property type="match status" value="1"/>
</dbReference>
<dbReference type="Pfam" id="PF00348">
    <property type="entry name" value="polyprenyl_synt"/>
    <property type="match status" value="1"/>
</dbReference>